<comment type="caution">
    <text evidence="2">The sequence shown here is derived from an EMBL/GenBank/DDBJ whole genome shotgun (WGS) entry which is preliminary data.</text>
</comment>
<evidence type="ECO:0000256" key="1">
    <source>
        <dbReference type="SAM" id="MobiDB-lite"/>
    </source>
</evidence>
<dbReference type="PANTHER" id="PTHR15237">
    <property type="entry name" value="DNA REPAIR PROTEIN RAD9"/>
    <property type="match status" value="1"/>
</dbReference>
<dbReference type="SUPFAM" id="SSF55979">
    <property type="entry name" value="DNA clamp"/>
    <property type="match status" value="1"/>
</dbReference>
<dbReference type="OrthoDB" id="60092at2759"/>
<feature type="compositionally biased region" description="Basic and acidic residues" evidence="1">
    <location>
        <begin position="454"/>
        <end position="466"/>
    </location>
</feature>
<dbReference type="Gene3D" id="3.70.10.10">
    <property type="match status" value="1"/>
</dbReference>
<feature type="compositionally biased region" description="Acidic residues" evidence="1">
    <location>
        <begin position="467"/>
        <end position="481"/>
    </location>
</feature>
<dbReference type="Pfam" id="PF04139">
    <property type="entry name" value="Rad9"/>
    <property type="match status" value="1"/>
</dbReference>
<keyword evidence="3" id="KW-1185">Reference proteome</keyword>
<gene>
    <name evidence="2" type="ORF">LshimejAT787_0407290</name>
</gene>
<dbReference type="InterPro" id="IPR046938">
    <property type="entry name" value="DNA_clamp_sf"/>
</dbReference>
<proteinExistence type="predicted"/>
<dbReference type="InterPro" id="IPR007268">
    <property type="entry name" value="Rad9/Ddc1"/>
</dbReference>
<dbReference type="Proteomes" id="UP001063166">
    <property type="component" value="Unassembled WGS sequence"/>
</dbReference>
<sequence length="501" mass="54639">MTTTMQVTMDAFALKPFTKALTCLSKYGDELSIYATPDSLSLSATNSSKSAYCRFKYEKIFFSKYNVASSGSTREDWANDFEQAMSVTGQLLTKSLLSILKHRTVEKTVERCEMSIVEGREAIEDSETPADEQDDLETRLIVQLHCKHGVVKTHRLILLTPASLMAPGVPDALNESNLTIGPKALKDMIEHFPLARGAKSDPQLIWCFGESDVELRSLESSVDAKGRAQVATELTISAEEFDVYNIYAPPTTIAFHLREFNATIAYADSMSLAIDLRFTDPAAPLFIDVEGDNSETLFVISTSQVHGAITGAPSQNCVAAGSKKREREETLLELKNKKPMKAVQRVDPGTPSVARTPGLIPPPRNLSAGPSEQNASYDAMPPPSFIPPHASTPQEGQQEPLFLPPSSSQLSAADEAVLRSTGLGIESMDADQLADLLEGDGEEVAFDFASQDPSYHEFLERARSSGEEEGPESLELEEDSAEIPPTQNSGDTKTFQALFED</sequence>
<feature type="compositionally biased region" description="Polar residues" evidence="1">
    <location>
        <begin position="485"/>
        <end position="495"/>
    </location>
</feature>
<dbReference type="GO" id="GO:0071479">
    <property type="term" value="P:cellular response to ionizing radiation"/>
    <property type="evidence" value="ECO:0007669"/>
    <property type="project" value="TreeGrafter"/>
</dbReference>
<feature type="region of interest" description="Disordered" evidence="1">
    <location>
        <begin position="450"/>
        <end position="501"/>
    </location>
</feature>
<dbReference type="AlphaFoldDB" id="A0A9P3PKP5"/>
<evidence type="ECO:0000313" key="3">
    <source>
        <dbReference type="Proteomes" id="UP001063166"/>
    </source>
</evidence>
<dbReference type="GO" id="GO:0031573">
    <property type="term" value="P:mitotic intra-S DNA damage checkpoint signaling"/>
    <property type="evidence" value="ECO:0007669"/>
    <property type="project" value="TreeGrafter"/>
</dbReference>
<reference evidence="2" key="1">
    <citation type="submission" date="2022-07" db="EMBL/GenBank/DDBJ databases">
        <title>The genome of Lyophyllum shimeji provides insight into the initial evolution of ectomycorrhizal fungal genome.</title>
        <authorList>
            <person name="Kobayashi Y."/>
            <person name="Shibata T."/>
            <person name="Hirakawa H."/>
            <person name="Shigenobu S."/>
            <person name="Nishiyama T."/>
            <person name="Yamada A."/>
            <person name="Hasebe M."/>
            <person name="Kawaguchi M."/>
        </authorList>
    </citation>
    <scope>NUCLEOTIDE SEQUENCE</scope>
    <source>
        <strain evidence="2">AT787</strain>
    </source>
</reference>
<accession>A0A9P3PKP5</accession>
<organism evidence="2 3">
    <name type="scientific">Lyophyllum shimeji</name>
    <name type="common">Hon-shimeji</name>
    <name type="synonym">Tricholoma shimeji</name>
    <dbReference type="NCBI Taxonomy" id="47721"/>
    <lineage>
        <taxon>Eukaryota</taxon>
        <taxon>Fungi</taxon>
        <taxon>Dikarya</taxon>
        <taxon>Basidiomycota</taxon>
        <taxon>Agaricomycotina</taxon>
        <taxon>Agaricomycetes</taxon>
        <taxon>Agaricomycetidae</taxon>
        <taxon>Agaricales</taxon>
        <taxon>Tricholomatineae</taxon>
        <taxon>Lyophyllaceae</taxon>
        <taxon>Lyophyllum</taxon>
    </lineage>
</organism>
<dbReference type="GO" id="GO:0030896">
    <property type="term" value="C:checkpoint clamp complex"/>
    <property type="evidence" value="ECO:0007669"/>
    <property type="project" value="InterPro"/>
</dbReference>
<feature type="region of interest" description="Disordered" evidence="1">
    <location>
        <begin position="341"/>
        <end position="401"/>
    </location>
</feature>
<evidence type="ECO:0000313" key="2">
    <source>
        <dbReference type="EMBL" id="GLB37678.1"/>
    </source>
</evidence>
<dbReference type="EMBL" id="BRPK01000004">
    <property type="protein sequence ID" value="GLB37678.1"/>
    <property type="molecule type" value="Genomic_DNA"/>
</dbReference>
<dbReference type="PANTHER" id="PTHR15237:SF0">
    <property type="entry name" value="CELL CYCLE CHECKPOINT CONTROL PROTEIN"/>
    <property type="match status" value="1"/>
</dbReference>
<dbReference type="GO" id="GO:0000076">
    <property type="term" value="P:DNA replication checkpoint signaling"/>
    <property type="evidence" value="ECO:0007669"/>
    <property type="project" value="TreeGrafter"/>
</dbReference>
<dbReference type="GO" id="GO:0006281">
    <property type="term" value="P:DNA repair"/>
    <property type="evidence" value="ECO:0007669"/>
    <property type="project" value="TreeGrafter"/>
</dbReference>
<protein>
    <submittedName>
        <fullName evidence="2">Rad9</fullName>
    </submittedName>
</protein>
<name>A0A9P3PKP5_LYOSH</name>